<evidence type="ECO:0000313" key="1">
    <source>
        <dbReference type="EMBL" id="KAI4378464.1"/>
    </source>
</evidence>
<keyword evidence="2" id="KW-1185">Reference proteome</keyword>
<organism evidence="1 2">
    <name type="scientific">Melastoma candidum</name>
    <dbReference type="NCBI Taxonomy" id="119954"/>
    <lineage>
        <taxon>Eukaryota</taxon>
        <taxon>Viridiplantae</taxon>
        <taxon>Streptophyta</taxon>
        <taxon>Embryophyta</taxon>
        <taxon>Tracheophyta</taxon>
        <taxon>Spermatophyta</taxon>
        <taxon>Magnoliopsida</taxon>
        <taxon>eudicotyledons</taxon>
        <taxon>Gunneridae</taxon>
        <taxon>Pentapetalae</taxon>
        <taxon>rosids</taxon>
        <taxon>malvids</taxon>
        <taxon>Myrtales</taxon>
        <taxon>Melastomataceae</taxon>
        <taxon>Melastomatoideae</taxon>
        <taxon>Melastomateae</taxon>
        <taxon>Melastoma</taxon>
    </lineage>
</organism>
<dbReference type="Proteomes" id="UP001057402">
    <property type="component" value="Chromosome 4"/>
</dbReference>
<comment type="caution">
    <text evidence="1">The sequence shown here is derived from an EMBL/GenBank/DDBJ whole genome shotgun (WGS) entry which is preliminary data.</text>
</comment>
<accession>A0ACB9RHY5</accession>
<dbReference type="EMBL" id="CM042883">
    <property type="protein sequence ID" value="KAI4378464.1"/>
    <property type="molecule type" value="Genomic_DNA"/>
</dbReference>
<evidence type="ECO:0000313" key="2">
    <source>
        <dbReference type="Proteomes" id="UP001057402"/>
    </source>
</evidence>
<name>A0ACB9RHY5_9MYRT</name>
<reference evidence="2" key="1">
    <citation type="journal article" date="2023" name="Front. Plant Sci.">
        <title>Chromosomal-level genome assembly of Melastoma candidum provides insights into trichome evolution.</title>
        <authorList>
            <person name="Zhong Y."/>
            <person name="Wu W."/>
            <person name="Sun C."/>
            <person name="Zou P."/>
            <person name="Liu Y."/>
            <person name="Dai S."/>
            <person name="Zhou R."/>
        </authorList>
    </citation>
    <scope>NUCLEOTIDE SEQUENCE [LARGE SCALE GENOMIC DNA]</scope>
</reference>
<protein>
    <submittedName>
        <fullName evidence="1">Uncharacterized protein</fullName>
    </submittedName>
</protein>
<proteinExistence type="predicted"/>
<sequence length="151" mass="17443">MTRELGTRFLLDRALPQEKFAIRELRDLLRCQLRFQALIESMPKLERIAGDDAANGRRNFHIYRNCSRFCRKVGLPAFPLPLHEAKNQRHDYIEIMKQSASEEVPSIPPRLIFGDAEGKSALPLEDQEASLRIPPEEIWVSRRLSFASKSL</sequence>
<gene>
    <name evidence="1" type="ORF">MLD38_015941</name>
</gene>